<sequence>MKKIIVGLMVLALLSCNDNDAVMRRFNGAESGFTKGQWHITAFTKDGRQATTNYAAFTFSFTEEGRIIATDGKHRYNGSWLVQCEDSSDDGPTADPDFIISFKQPGTLTTLNGEWIVIKKEPAYLSLSRLTSNNNSSDSLVFRKL</sequence>
<dbReference type="RefSeq" id="WP_341698036.1">
    <property type="nucleotide sequence ID" value="NZ_JBBYHR010000009.1"/>
</dbReference>
<comment type="caution">
    <text evidence="1">The sequence shown here is derived from an EMBL/GenBank/DDBJ whole genome shotgun (WGS) entry which is preliminary data.</text>
</comment>
<keyword evidence="2" id="KW-1185">Reference proteome</keyword>
<evidence type="ECO:0000313" key="2">
    <source>
        <dbReference type="Proteomes" id="UP001464555"/>
    </source>
</evidence>
<accession>A0ABU9HZZ8</accession>
<evidence type="ECO:0000313" key="1">
    <source>
        <dbReference type="EMBL" id="MEL1245744.1"/>
    </source>
</evidence>
<evidence type="ECO:0008006" key="3">
    <source>
        <dbReference type="Google" id="ProtNLM"/>
    </source>
</evidence>
<dbReference type="PROSITE" id="PS51257">
    <property type="entry name" value="PROKAR_LIPOPROTEIN"/>
    <property type="match status" value="1"/>
</dbReference>
<name>A0ABU9HZZ8_9FLAO</name>
<gene>
    <name evidence="1" type="ORF">AAEO56_15840</name>
</gene>
<dbReference type="Proteomes" id="UP001464555">
    <property type="component" value="Unassembled WGS sequence"/>
</dbReference>
<organism evidence="1 2">
    <name type="scientific">Flavobacterium arundinis</name>
    <dbReference type="NCBI Taxonomy" id="3139143"/>
    <lineage>
        <taxon>Bacteria</taxon>
        <taxon>Pseudomonadati</taxon>
        <taxon>Bacteroidota</taxon>
        <taxon>Flavobacteriia</taxon>
        <taxon>Flavobacteriales</taxon>
        <taxon>Flavobacteriaceae</taxon>
        <taxon>Flavobacterium</taxon>
    </lineage>
</organism>
<dbReference type="EMBL" id="JBBYHR010000009">
    <property type="protein sequence ID" value="MEL1245744.1"/>
    <property type="molecule type" value="Genomic_DNA"/>
</dbReference>
<reference evidence="1 2" key="1">
    <citation type="submission" date="2024-04" db="EMBL/GenBank/DDBJ databases">
        <title>Flavobacterium sp. DGU11 16S ribosomal RNA gene Genome sequencing and assembly.</title>
        <authorList>
            <person name="Park S."/>
        </authorList>
    </citation>
    <scope>NUCLEOTIDE SEQUENCE [LARGE SCALE GENOMIC DNA]</scope>
    <source>
        <strain evidence="1 2">DGU11</strain>
    </source>
</reference>
<proteinExistence type="predicted"/>
<protein>
    <recommendedName>
        <fullName evidence="3">Lipocalin-like domain-containing protein</fullName>
    </recommendedName>
</protein>